<evidence type="ECO:0000256" key="1">
    <source>
        <dbReference type="ARBA" id="ARBA00005568"/>
    </source>
</evidence>
<evidence type="ECO:0000259" key="4">
    <source>
        <dbReference type="Pfam" id="PF03328"/>
    </source>
</evidence>
<feature type="domain" description="HpcH/HpaI aldolase/citrate lyase" evidence="4">
    <location>
        <begin position="42"/>
        <end position="266"/>
    </location>
</feature>
<comment type="similarity">
    <text evidence="1">Belongs to the HpcH/HpaI aldolase family.</text>
</comment>
<evidence type="ECO:0000256" key="2">
    <source>
        <dbReference type="ARBA" id="ARBA00022723"/>
    </source>
</evidence>
<keyword evidence="2" id="KW-0479">Metal-binding</keyword>
<organism evidence="5 6">
    <name type="scientific">Pseudovibrio brasiliensis</name>
    <dbReference type="NCBI Taxonomy" id="1898042"/>
    <lineage>
        <taxon>Bacteria</taxon>
        <taxon>Pseudomonadati</taxon>
        <taxon>Pseudomonadota</taxon>
        <taxon>Alphaproteobacteria</taxon>
        <taxon>Hyphomicrobiales</taxon>
        <taxon>Stappiaceae</taxon>
        <taxon>Pseudovibrio</taxon>
    </lineage>
</organism>
<keyword evidence="3" id="KW-0456">Lyase</keyword>
<evidence type="ECO:0000256" key="3">
    <source>
        <dbReference type="ARBA" id="ARBA00023239"/>
    </source>
</evidence>
<dbReference type="InterPro" id="IPR015813">
    <property type="entry name" value="Pyrv/PenolPyrv_kinase-like_dom"/>
</dbReference>
<dbReference type="Pfam" id="PF03328">
    <property type="entry name" value="HpcH_HpaI"/>
    <property type="match status" value="1"/>
</dbReference>
<name>A0ABX8AM13_9HYPH</name>
<dbReference type="PANTHER" id="PTHR30502:SF0">
    <property type="entry name" value="PHOSPHOENOLPYRUVATE CARBOXYLASE FAMILY PROTEIN"/>
    <property type="match status" value="1"/>
</dbReference>
<dbReference type="Gene3D" id="3.20.20.60">
    <property type="entry name" value="Phosphoenolpyruvate-binding domains"/>
    <property type="match status" value="1"/>
</dbReference>
<dbReference type="InterPro" id="IPR040442">
    <property type="entry name" value="Pyrv_kinase-like_dom_sf"/>
</dbReference>
<evidence type="ECO:0000313" key="6">
    <source>
        <dbReference type="Proteomes" id="UP000680706"/>
    </source>
</evidence>
<dbReference type="EMBL" id="CP074126">
    <property type="protein sequence ID" value="QUS54696.1"/>
    <property type="molecule type" value="Genomic_DNA"/>
</dbReference>
<protein>
    <submittedName>
        <fullName evidence="5">Hydroxyacid aldolase</fullName>
    </submittedName>
</protein>
<reference evidence="5 6" key="1">
    <citation type="journal article" date="2021" name="Angew. Chem. Int. Ed. Engl.">
        <title>A novel family of nonribosomal peptides modulate collective behavior in Pseudovibrio bacteria isolated from marine sponges.</title>
        <authorList>
            <person name="Ioca L.P."/>
            <person name="Dai Y."/>
            <person name="Kunakom S."/>
            <person name="Diaz-Espinosa J."/>
            <person name="Krunic A."/>
            <person name="Crnkovic C.M."/>
            <person name="Orjala J."/>
            <person name="Sanchez L.M."/>
            <person name="Ferreira A.G."/>
            <person name="Berlinck R.G.S."/>
            <person name="Eustaquio A.S."/>
        </authorList>
    </citation>
    <scope>NUCLEOTIDE SEQUENCE [LARGE SCALE GENOMIC DNA]</scope>
    <source>
        <strain evidence="5 6">Ab134</strain>
    </source>
</reference>
<sequence>MRLRAGAAWLMVPVLDQMRHCMTEKMCLAEKLLAGQTVVSAWASLPSPIFSNLFLKSGYEAITLDLQHGLLTTADARDSIREIIIGGGHAVARICVDDFKNASWLLDMGAEVIIAPMINSVADAEKLVEFCKYPPLGSRSYGAVGATMASGTTMDEYFASADKKTLAIAMIETPEAYEALEDILAVDELDGVFVGPADLSLTVSGGQRVEPVADASLVMQKDIAEKTRAAGKIAGIYCVSKGHLQHSKAVGYQFMTFGTDSTLFLSAASEAAKALD</sequence>
<accession>A0ABX8AM13</accession>
<dbReference type="PANTHER" id="PTHR30502">
    <property type="entry name" value="2-KETO-3-DEOXY-L-RHAMNONATE ALDOLASE"/>
    <property type="match status" value="1"/>
</dbReference>
<proteinExistence type="inferred from homology"/>
<dbReference type="InterPro" id="IPR005000">
    <property type="entry name" value="Aldolase/citrate-lyase_domain"/>
</dbReference>
<gene>
    <name evidence="5" type="ORF">KGB56_15045</name>
</gene>
<dbReference type="SUPFAM" id="SSF51621">
    <property type="entry name" value="Phosphoenolpyruvate/pyruvate domain"/>
    <property type="match status" value="1"/>
</dbReference>
<evidence type="ECO:0000313" key="5">
    <source>
        <dbReference type="EMBL" id="QUS54696.1"/>
    </source>
</evidence>
<dbReference type="Proteomes" id="UP000680706">
    <property type="component" value="Chromosome"/>
</dbReference>
<dbReference type="InterPro" id="IPR050251">
    <property type="entry name" value="HpcH-HpaI_aldolase"/>
</dbReference>
<keyword evidence="6" id="KW-1185">Reference proteome</keyword>